<feature type="transmembrane region" description="Helical" evidence="9">
    <location>
        <begin position="43"/>
        <end position="62"/>
    </location>
</feature>
<dbReference type="PANTHER" id="PTHR24249">
    <property type="entry name" value="HISTAMINE RECEPTOR-RELATED G-PROTEIN COUPLED RECEPTOR"/>
    <property type="match status" value="1"/>
</dbReference>
<reference evidence="11" key="1">
    <citation type="submission" date="2019-08" db="EMBL/GenBank/DDBJ databases">
        <title>The improved chromosome-level genome for the pearl oyster Pinctada fucata martensii using PacBio sequencing and Hi-C.</title>
        <authorList>
            <person name="Zheng Z."/>
        </authorList>
    </citation>
    <scope>NUCLEOTIDE SEQUENCE</scope>
    <source>
        <strain evidence="11">ZZ-2019</strain>
        <tissue evidence="11">Adductor muscle</tissue>
    </source>
</reference>
<dbReference type="Pfam" id="PF00001">
    <property type="entry name" value="7tm_1"/>
    <property type="match status" value="1"/>
</dbReference>
<dbReference type="InterPro" id="IPR017452">
    <property type="entry name" value="GPCR_Rhodpsn_7TM"/>
</dbReference>
<evidence type="ECO:0000259" key="10">
    <source>
        <dbReference type="PROSITE" id="PS50262"/>
    </source>
</evidence>
<comment type="caution">
    <text evidence="11">The sequence shown here is derived from an EMBL/GenBank/DDBJ whole genome shotgun (WGS) entry which is preliminary data.</text>
</comment>
<evidence type="ECO:0000313" key="11">
    <source>
        <dbReference type="EMBL" id="KAK3088234.1"/>
    </source>
</evidence>
<dbReference type="GO" id="GO:0004930">
    <property type="term" value="F:G protein-coupled receptor activity"/>
    <property type="evidence" value="ECO:0007669"/>
    <property type="project" value="UniProtKB-KW"/>
</dbReference>
<feature type="transmembrane region" description="Helical" evidence="9">
    <location>
        <begin position="12"/>
        <end position="31"/>
    </location>
</feature>
<dbReference type="Proteomes" id="UP001186944">
    <property type="component" value="Unassembled WGS sequence"/>
</dbReference>
<proteinExistence type="predicted"/>
<evidence type="ECO:0000256" key="2">
    <source>
        <dbReference type="ARBA" id="ARBA00022475"/>
    </source>
</evidence>
<organism evidence="11 12">
    <name type="scientific">Pinctada imbricata</name>
    <name type="common">Atlantic pearl-oyster</name>
    <name type="synonym">Pinctada martensii</name>
    <dbReference type="NCBI Taxonomy" id="66713"/>
    <lineage>
        <taxon>Eukaryota</taxon>
        <taxon>Metazoa</taxon>
        <taxon>Spiralia</taxon>
        <taxon>Lophotrochozoa</taxon>
        <taxon>Mollusca</taxon>
        <taxon>Bivalvia</taxon>
        <taxon>Autobranchia</taxon>
        <taxon>Pteriomorphia</taxon>
        <taxon>Pterioida</taxon>
        <taxon>Pterioidea</taxon>
        <taxon>Pteriidae</taxon>
        <taxon>Pinctada</taxon>
    </lineage>
</organism>
<protein>
    <recommendedName>
        <fullName evidence="10">G-protein coupled receptors family 1 profile domain-containing protein</fullName>
    </recommendedName>
</protein>
<evidence type="ECO:0000256" key="6">
    <source>
        <dbReference type="ARBA" id="ARBA00023136"/>
    </source>
</evidence>
<dbReference type="PRINTS" id="PR00237">
    <property type="entry name" value="GPCRRHODOPSN"/>
</dbReference>
<feature type="transmembrane region" description="Helical" evidence="9">
    <location>
        <begin position="167"/>
        <end position="190"/>
    </location>
</feature>
<keyword evidence="8" id="KW-0807">Transducer</keyword>
<sequence length="310" mass="35508">MMKSLTECVITLLVTVGIITSNTLIFLVIVWTDSLRNINKIYFCSLTVADLCIGLFITPFAVISSFGEDSIHFDVVFCHFEAYFLVVFFIAGIYSLAWISVDHYLFIRKPQRHKVAMTTARSLCWIAFVWIAAISFCSPPLFSFDRATYYEDVCLCSIFAGPQKPYFVTAGLLVLLPAIVALTVTNGYLFTSKFRKTRHMYETVLLDTASRPKNYFMNFIVTMVLVISWIPWLVLQIYGVLIEEITDFPHSIHFYLLWFGIGSSFYKFFVYLWSQDFRRGLKQLCGHSECRCPDCVPNRGTALITLNGAK</sequence>
<evidence type="ECO:0000256" key="9">
    <source>
        <dbReference type="SAM" id="Phobius"/>
    </source>
</evidence>
<evidence type="ECO:0000256" key="1">
    <source>
        <dbReference type="ARBA" id="ARBA00004651"/>
    </source>
</evidence>
<keyword evidence="5" id="KW-0297">G-protein coupled receptor</keyword>
<comment type="subcellular location">
    <subcellularLocation>
        <location evidence="1">Cell membrane</location>
        <topology evidence="1">Multi-pass membrane protein</topology>
    </subcellularLocation>
</comment>
<dbReference type="Gene3D" id="1.20.1070.10">
    <property type="entry name" value="Rhodopsin 7-helix transmembrane proteins"/>
    <property type="match status" value="1"/>
</dbReference>
<keyword evidence="4 9" id="KW-1133">Transmembrane helix</keyword>
<feature type="transmembrane region" description="Helical" evidence="9">
    <location>
        <begin position="215"/>
        <end position="235"/>
    </location>
</feature>
<gene>
    <name evidence="11" type="ORF">FSP39_016470</name>
</gene>
<evidence type="ECO:0000256" key="3">
    <source>
        <dbReference type="ARBA" id="ARBA00022692"/>
    </source>
</evidence>
<keyword evidence="7" id="KW-0675">Receptor</keyword>
<keyword evidence="6 9" id="KW-0472">Membrane</keyword>
<dbReference type="PROSITE" id="PS50262">
    <property type="entry name" value="G_PROTEIN_RECEP_F1_2"/>
    <property type="match status" value="1"/>
</dbReference>
<dbReference type="GO" id="GO:0005886">
    <property type="term" value="C:plasma membrane"/>
    <property type="evidence" value="ECO:0007669"/>
    <property type="project" value="UniProtKB-SubCell"/>
</dbReference>
<evidence type="ECO:0000313" key="12">
    <source>
        <dbReference type="Proteomes" id="UP001186944"/>
    </source>
</evidence>
<evidence type="ECO:0000256" key="5">
    <source>
        <dbReference type="ARBA" id="ARBA00023040"/>
    </source>
</evidence>
<evidence type="ECO:0000256" key="4">
    <source>
        <dbReference type="ARBA" id="ARBA00022989"/>
    </source>
</evidence>
<dbReference type="CDD" id="cd00637">
    <property type="entry name" value="7tm_classA_rhodopsin-like"/>
    <property type="match status" value="1"/>
</dbReference>
<dbReference type="SUPFAM" id="SSF81321">
    <property type="entry name" value="Family A G protein-coupled receptor-like"/>
    <property type="match status" value="1"/>
</dbReference>
<dbReference type="InterPro" id="IPR050569">
    <property type="entry name" value="TAAR"/>
</dbReference>
<feature type="domain" description="G-protein coupled receptors family 1 profile" evidence="10">
    <location>
        <begin position="21"/>
        <end position="271"/>
    </location>
</feature>
<name>A0AA88XLT3_PINIB</name>
<feature type="transmembrane region" description="Helical" evidence="9">
    <location>
        <begin position="255"/>
        <end position="273"/>
    </location>
</feature>
<feature type="transmembrane region" description="Helical" evidence="9">
    <location>
        <begin position="122"/>
        <end position="142"/>
    </location>
</feature>
<evidence type="ECO:0000256" key="7">
    <source>
        <dbReference type="ARBA" id="ARBA00023170"/>
    </source>
</evidence>
<dbReference type="PANTHER" id="PTHR24249:SF372">
    <property type="entry name" value="G-PROTEIN COUPLED RECEPTORS FAMILY 1 PROFILE DOMAIN-CONTAINING PROTEIN"/>
    <property type="match status" value="1"/>
</dbReference>
<dbReference type="InterPro" id="IPR000276">
    <property type="entry name" value="GPCR_Rhodpsn"/>
</dbReference>
<keyword evidence="3 9" id="KW-0812">Transmembrane</keyword>
<accession>A0AA88XLT3</accession>
<dbReference type="EMBL" id="VSWD01000011">
    <property type="protein sequence ID" value="KAK3088234.1"/>
    <property type="molecule type" value="Genomic_DNA"/>
</dbReference>
<evidence type="ECO:0000256" key="8">
    <source>
        <dbReference type="ARBA" id="ARBA00023224"/>
    </source>
</evidence>
<feature type="transmembrane region" description="Helical" evidence="9">
    <location>
        <begin position="82"/>
        <end position="101"/>
    </location>
</feature>
<keyword evidence="12" id="KW-1185">Reference proteome</keyword>
<dbReference type="AlphaFoldDB" id="A0AA88XLT3"/>
<keyword evidence="2" id="KW-1003">Cell membrane</keyword>